<reference evidence="7 8" key="1">
    <citation type="submission" date="2019-03" db="EMBL/GenBank/DDBJ databases">
        <title>First draft genome of Liparis tanakae, snailfish: a comprehensive survey of snailfish specific genes.</title>
        <authorList>
            <person name="Kim W."/>
            <person name="Song I."/>
            <person name="Jeong J.-H."/>
            <person name="Kim D."/>
            <person name="Kim S."/>
            <person name="Ryu S."/>
            <person name="Song J.Y."/>
            <person name="Lee S.K."/>
        </authorList>
    </citation>
    <scope>NUCLEOTIDE SEQUENCE [LARGE SCALE GENOMIC DNA]</scope>
    <source>
        <tissue evidence="7">Muscle</tissue>
    </source>
</reference>
<dbReference type="OrthoDB" id="428734at2759"/>
<dbReference type="SUPFAM" id="SSF52058">
    <property type="entry name" value="L domain-like"/>
    <property type="match status" value="1"/>
</dbReference>
<dbReference type="PROSITE" id="PS51450">
    <property type="entry name" value="LRR"/>
    <property type="match status" value="1"/>
</dbReference>
<dbReference type="Gene3D" id="3.60.10.10">
    <property type="entry name" value="Endonuclease/exonuclease/phosphatase"/>
    <property type="match status" value="1"/>
</dbReference>
<evidence type="ECO:0000256" key="1">
    <source>
        <dbReference type="ARBA" id="ARBA00022490"/>
    </source>
</evidence>
<keyword evidence="2" id="KW-0433">Leucine-rich repeat</keyword>
<dbReference type="Proteomes" id="UP000314294">
    <property type="component" value="Unassembled WGS sequence"/>
</dbReference>
<dbReference type="InterPro" id="IPR050410">
    <property type="entry name" value="CCR4/nocturin_mRNA_transcr"/>
</dbReference>
<dbReference type="InterPro" id="IPR003591">
    <property type="entry name" value="Leu-rich_rpt_typical-subtyp"/>
</dbReference>
<evidence type="ECO:0000313" key="7">
    <source>
        <dbReference type="EMBL" id="TNN43416.1"/>
    </source>
</evidence>
<keyword evidence="3" id="KW-0507">mRNA processing</keyword>
<keyword evidence="1" id="KW-0963">Cytoplasm</keyword>
<dbReference type="InterPro" id="IPR036691">
    <property type="entry name" value="Endo/exonu/phosph_ase_sf"/>
</dbReference>
<dbReference type="Pfam" id="PF13855">
    <property type="entry name" value="LRR_8"/>
    <property type="match status" value="1"/>
</dbReference>
<dbReference type="SUPFAM" id="SSF56219">
    <property type="entry name" value="DNase I-like"/>
    <property type="match status" value="1"/>
</dbReference>
<accession>A0A4Z2FQ96</accession>
<dbReference type="PANTHER" id="PTHR12121:SF35">
    <property type="entry name" value="CCR4-NOT TRANSCRIPTION COMPLEX SUBUNIT 6-LIKE"/>
    <property type="match status" value="1"/>
</dbReference>
<dbReference type="FunFam" id="3.80.10.10:FF:000008">
    <property type="entry name" value="CCR4-NOT transcription complex subunit 6 like"/>
    <property type="match status" value="1"/>
</dbReference>
<sequence length="253" mass="28517">MPAEEVASGKKSYWAELEISGRVRSLSTSLWTLTHLTALHINDNNLSRIPPDIAKLPYLVYLNLSSNKLRSLPAELGNMVSLRELLLNNNLLRVLPYELGRLFQLQTLGLKGNPLSQDILNLYQEPDGTRKLLNYMLDNLAVHPEQLPQRPWITLKERDQMSPSGTFIGCEEEGSRAVFTVMCYNVLCDKYATRQLYGYCPSWALNWEYRKKGIMEEITGCDADIISLQAPPPPLGVTSVSSCRSKQFGVLSL</sequence>
<protein>
    <submittedName>
        <fullName evidence="7">CCR4-NOT transcription complex subunit 6-like</fullName>
    </submittedName>
</protein>
<keyword evidence="5" id="KW-0810">Translation regulation</keyword>
<dbReference type="EMBL" id="SRLO01000966">
    <property type="protein sequence ID" value="TNN43416.1"/>
    <property type="molecule type" value="Genomic_DNA"/>
</dbReference>
<dbReference type="InterPro" id="IPR001611">
    <property type="entry name" value="Leu-rich_rpt"/>
</dbReference>
<evidence type="ECO:0000256" key="4">
    <source>
        <dbReference type="ARBA" id="ARBA00022737"/>
    </source>
</evidence>
<dbReference type="GO" id="GO:0031047">
    <property type="term" value="P:regulatory ncRNA-mediated gene silencing"/>
    <property type="evidence" value="ECO:0007669"/>
    <property type="project" value="UniProtKB-KW"/>
</dbReference>
<evidence type="ECO:0000313" key="8">
    <source>
        <dbReference type="Proteomes" id="UP000314294"/>
    </source>
</evidence>
<dbReference type="SMART" id="SM00369">
    <property type="entry name" value="LRR_TYP"/>
    <property type="match status" value="3"/>
</dbReference>
<dbReference type="GO" id="GO:0006417">
    <property type="term" value="P:regulation of translation"/>
    <property type="evidence" value="ECO:0007669"/>
    <property type="project" value="UniProtKB-KW"/>
</dbReference>
<organism evidence="7 8">
    <name type="scientific">Liparis tanakae</name>
    <name type="common">Tanaka's snailfish</name>
    <dbReference type="NCBI Taxonomy" id="230148"/>
    <lineage>
        <taxon>Eukaryota</taxon>
        <taxon>Metazoa</taxon>
        <taxon>Chordata</taxon>
        <taxon>Craniata</taxon>
        <taxon>Vertebrata</taxon>
        <taxon>Euteleostomi</taxon>
        <taxon>Actinopterygii</taxon>
        <taxon>Neopterygii</taxon>
        <taxon>Teleostei</taxon>
        <taxon>Neoteleostei</taxon>
        <taxon>Acanthomorphata</taxon>
        <taxon>Eupercaria</taxon>
        <taxon>Perciformes</taxon>
        <taxon>Cottioidei</taxon>
        <taxon>Cottales</taxon>
        <taxon>Liparidae</taxon>
        <taxon>Liparis</taxon>
    </lineage>
</organism>
<evidence type="ECO:0000256" key="5">
    <source>
        <dbReference type="ARBA" id="ARBA00022845"/>
    </source>
</evidence>
<dbReference type="PANTHER" id="PTHR12121">
    <property type="entry name" value="CARBON CATABOLITE REPRESSOR PROTEIN 4"/>
    <property type="match status" value="1"/>
</dbReference>
<gene>
    <name evidence="7" type="primary">cnot6l_0</name>
    <name evidence="7" type="ORF">EYF80_046384</name>
</gene>
<dbReference type="Gene3D" id="3.80.10.10">
    <property type="entry name" value="Ribonuclease Inhibitor"/>
    <property type="match status" value="1"/>
</dbReference>
<evidence type="ECO:0000256" key="3">
    <source>
        <dbReference type="ARBA" id="ARBA00022664"/>
    </source>
</evidence>
<proteinExistence type="predicted"/>
<dbReference type="GO" id="GO:0006397">
    <property type="term" value="P:mRNA processing"/>
    <property type="evidence" value="ECO:0007669"/>
    <property type="project" value="UniProtKB-KW"/>
</dbReference>
<evidence type="ECO:0000256" key="6">
    <source>
        <dbReference type="ARBA" id="ARBA00023158"/>
    </source>
</evidence>
<comment type="caution">
    <text evidence="7">The sequence shown here is derived from an EMBL/GenBank/DDBJ whole genome shotgun (WGS) entry which is preliminary data.</text>
</comment>
<keyword evidence="6" id="KW-0943">RNA-mediated gene silencing</keyword>
<dbReference type="AlphaFoldDB" id="A0A4Z2FQ96"/>
<keyword evidence="8" id="KW-1185">Reference proteome</keyword>
<dbReference type="GO" id="GO:0000175">
    <property type="term" value="F:3'-5'-RNA exonuclease activity"/>
    <property type="evidence" value="ECO:0007669"/>
    <property type="project" value="TreeGrafter"/>
</dbReference>
<dbReference type="InterPro" id="IPR032675">
    <property type="entry name" value="LRR_dom_sf"/>
</dbReference>
<keyword evidence="4" id="KW-0677">Repeat</keyword>
<name>A0A4Z2FQ96_9TELE</name>
<evidence type="ECO:0000256" key="2">
    <source>
        <dbReference type="ARBA" id="ARBA00022614"/>
    </source>
</evidence>